<organism evidence="7 8">
    <name type="scientific">Yoonia tamlensis</name>
    <dbReference type="NCBI Taxonomy" id="390270"/>
    <lineage>
        <taxon>Bacteria</taxon>
        <taxon>Pseudomonadati</taxon>
        <taxon>Pseudomonadota</taxon>
        <taxon>Alphaproteobacteria</taxon>
        <taxon>Rhodobacterales</taxon>
        <taxon>Paracoccaceae</taxon>
        <taxon>Yoonia</taxon>
    </lineage>
</organism>
<dbReference type="GO" id="GO:0016020">
    <property type="term" value="C:membrane"/>
    <property type="evidence" value="ECO:0007669"/>
    <property type="project" value="UniProtKB-SubCell"/>
</dbReference>
<keyword evidence="8" id="KW-1185">Reference proteome</keyword>
<feature type="transmembrane region" description="Helical" evidence="6">
    <location>
        <begin position="23"/>
        <end position="45"/>
    </location>
</feature>
<feature type="transmembrane region" description="Helical" evidence="6">
    <location>
        <begin position="392"/>
        <end position="413"/>
    </location>
</feature>
<reference evidence="8" key="1">
    <citation type="submission" date="2016-10" db="EMBL/GenBank/DDBJ databases">
        <authorList>
            <person name="Varghese N."/>
            <person name="Submissions S."/>
        </authorList>
    </citation>
    <scope>NUCLEOTIDE SEQUENCE [LARGE SCALE GENOMIC DNA]</scope>
    <source>
        <strain evidence="8">DSM 26879</strain>
    </source>
</reference>
<feature type="transmembrane region" description="Helical" evidence="6">
    <location>
        <begin position="334"/>
        <end position="355"/>
    </location>
</feature>
<evidence type="ECO:0000256" key="1">
    <source>
        <dbReference type="ARBA" id="ARBA00004141"/>
    </source>
</evidence>
<dbReference type="InterPro" id="IPR002293">
    <property type="entry name" value="AA/rel_permease1"/>
</dbReference>
<evidence type="ECO:0000256" key="4">
    <source>
        <dbReference type="ARBA" id="ARBA00022989"/>
    </source>
</evidence>
<feature type="transmembrane region" description="Helical" evidence="6">
    <location>
        <begin position="159"/>
        <end position="181"/>
    </location>
</feature>
<dbReference type="Proteomes" id="UP000199478">
    <property type="component" value="Unassembled WGS sequence"/>
</dbReference>
<sequence length="414" mass="43149">MVENPTPFVPHKLPPKTSLHRSLTLPLLTLYGLGVTVGAGIYVLIGVTAAQAGPFAWVAFLLAAIVVGFTAFSYAELATRYPVSAGESAYVDAGFGRADLATAVGILVATSGLISASAITVGASGYLGSLTGVHSSALILGIVTTMGLLAWWGITQSVMVAGIITVIEILGLIFVIGWSVAMTERLGATPTEIIPPIWGGHWTGIISATVLAFFAFIGFEDMVNVAEEVENPRQTIPKAIIYTLAIATILYLATCIAVTMAVPMQALAGSSAPLTLVFIDAPDAVQISFAAIAVVATVNGVLIQMIMVSRVIYGMADRGRLPACFARLSAKTHTPSVATAFVAVCILGLSLFLPIARLSEWTSQIVLCVFVCVNLALVAIKRRAEPADDHFSIPLLVPVCGAILSGILLVTSVI</sequence>
<dbReference type="RefSeq" id="WP_090196003.1">
    <property type="nucleotide sequence ID" value="NZ_FOYP01000001.1"/>
</dbReference>
<dbReference type="PIRSF" id="PIRSF006060">
    <property type="entry name" value="AA_transporter"/>
    <property type="match status" value="1"/>
</dbReference>
<dbReference type="PANTHER" id="PTHR43243">
    <property type="entry name" value="INNER MEMBRANE TRANSPORTER YGJI-RELATED"/>
    <property type="match status" value="1"/>
</dbReference>
<feature type="transmembrane region" description="Helical" evidence="6">
    <location>
        <begin position="361"/>
        <end position="380"/>
    </location>
</feature>
<evidence type="ECO:0000256" key="3">
    <source>
        <dbReference type="ARBA" id="ARBA00022692"/>
    </source>
</evidence>
<dbReference type="EMBL" id="FOYP01000001">
    <property type="protein sequence ID" value="SFR33421.1"/>
    <property type="molecule type" value="Genomic_DNA"/>
</dbReference>
<comment type="subcellular location">
    <subcellularLocation>
        <location evidence="1">Membrane</location>
        <topology evidence="1">Multi-pass membrane protein</topology>
    </subcellularLocation>
</comment>
<dbReference type="OrthoDB" id="7065842at2"/>
<keyword evidence="5 6" id="KW-0472">Membrane</keyword>
<dbReference type="AlphaFoldDB" id="A0A1I6FU26"/>
<evidence type="ECO:0000256" key="6">
    <source>
        <dbReference type="SAM" id="Phobius"/>
    </source>
</evidence>
<evidence type="ECO:0000256" key="2">
    <source>
        <dbReference type="ARBA" id="ARBA00022448"/>
    </source>
</evidence>
<keyword evidence="3 6" id="KW-0812">Transmembrane</keyword>
<keyword evidence="2" id="KW-0813">Transport</keyword>
<dbReference type="PANTHER" id="PTHR43243:SF4">
    <property type="entry name" value="CATIONIC AMINO ACID TRANSPORTER 4"/>
    <property type="match status" value="1"/>
</dbReference>
<keyword evidence="4 6" id="KW-1133">Transmembrane helix</keyword>
<feature type="transmembrane region" description="Helical" evidence="6">
    <location>
        <begin position="201"/>
        <end position="219"/>
    </location>
</feature>
<accession>A0A1I6FU26</accession>
<feature type="transmembrane region" description="Helical" evidence="6">
    <location>
        <begin position="133"/>
        <end position="152"/>
    </location>
</feature>
<dbReference type="Gene3D" id="1.20.1740.10">
    <property type="entry name" value="Amino acid/polyamine transporter I"/>
    <property type="match status" value="1"/>
</dbReference>
<feature type="transmembrane region" description="Helical" evidence="6">
    <location>
        <begin position="240"/>
        <end position="267"/>
    </location>
</feature>
<feature type="transmembrane region" description="Helical" evidence="6">
    <location>
        <begin position="287"/>
        <end position="313"/>
    </location>
</feature>
<dbReference type="GO" id="GO:0015171">
    <property type="term" value="F:amino acid transmembrane transporter activity"/>
    <property type="evidence" value="ECO:0007669"/>
    <property type="project" value="TreeGrafter"/>
</dbReference>
<dbReference type="STRING" id="390270.SAMN04488005_0493"/>
<evidence type="ECO:0000313" key="7">
    <source>
        <dbReference type="EMBL" id="SFR33421.1"/>
    </source>
</evidence>
<evidence type="ECO:0000256" key="5">
    <source>
        <dbReference type="ARBA" id="ARBA00023136"/>
    </source>
</evidence>
<feature type="transmembrane region" description="Helical" evidence="6">
    <location>
        <begin position="100"/>
        <end position="127"/>
    </location>
</feature>
<feature type="transmembrane region" description="Helical" evidence="6">
    <location>
        <begin position="57"/>
        <end position="79"/>
    </location>
</feature>
<dbReference type="Pfam" id="PF13520">
    <property type="entry name" value="AA_permease_2"/>
    <property type="match status" value="1"/>
</dbReference>
<protein>
    <submittedName>
        <fullName evidence="7">Amino acid permease</fullName>
    </submittedName>
</protein>
<proteinExistence type="predicted"/>
<gene>
    <name evidence="7" type="ORF">SAMN04488005_0493</name>
</gene>
<name>A0A1I6FU26_9RHOB</name>
<evidence type="ECO:0000313" key="8">
    <source>
        <dbReference type="Proteomes" id="UP000199478"/>
    </source>
</evidence>